<dbReference type="AlphaFoldDB" id="A0A1T4RKF3"/>
<sequence>MQKHQYSITINASREKIWDVLLGKTTYPEWTKPFNEGSKVETTWEEGSKALFLGNDNMGMVSRIARNNKPAFLSIEHLGMVKDGVEDTTSEKVKQWAGSFENYTLTEENGQTTLLIDIDIPGDYKDYFDKTWPLALQKVKEISEQA</sequence>
<name>A0A1T4RKF3_9BACT</name>
<dbReference type="Proteomes" id="UP000190888">
    <property type="component" value="Unassembled WGS sequence"/>
</dbReference>
<gene>
    <name evidence="1" type="ORF">SAMN04488132_11321</name>
</gene>
<proteinExistence type="predicted"/>
<reference evidence="1 2" key="1">
    <citation type="submission" date="2017-02" db="EMBL/GenBank/DDBJ databases">
        <authorList>
            <person name="Peterson S.W."/>
        </authorList>
    </citation>
    <scope>NUCLEOTIDE SEQUENCE [LARGE SCALE GENOMIC DNA]</scope>
    <source>
        <strain evidence="1 2">DSM 22335</strain>
    </source>
</reference>
<keyword evidence="2" id="KW-1185">Reference proteome</keyword>
<dbReference type="EMBL" id="FUWH01000013">
    <property type="protein sequence ID" value="SKA16462.1"/>
    <property type="molecule type" value="Genomic_DNA"/>
</dbReference>
<evidence type="ECO:0000313" key="1">
    <source>
        <dbReference type="EMBL" id="SKA16462.1"/>
    </source>
</evidence>
<accession>A0A1T4RKF3</accession>
<evidence type="ECO:0008006" key="3">
    <source>
        <dbReference type="Google" id="ProtNLM"/>
    </source>
</evidence>
<dbReference type="Gene3D" id="3.30.530.20">
    <property type="match status" value="1"/>
</dbReference>
<dbReference type="OrthoDB" id="2355173at2"/>
<evidence type="ECO:0000313" key="2">
    <source>
        <dbReference type="Proteomes" id="UP000190888"/>
    </source>
</evidence>
<organism evidence="1 2">
    <name type="scientific">Sediminibacterium ginsengisoli</name>
    <dbReference type="NCBI Taxonomy" id="413434"/>
    <lineage>
        <taxon>Bacteria</taxon>
        <taxon>Pseudomonadati</taxon>
        <taxon>Bacteroidota</taxon>
        <taxon>Chitinophagia</taxon>
        <taxon>Chitinophagales</taxon>
        <taxon>Chitinophagaceae</taxon>
        <taxon>Sediminibacterium</taxon>
    </lineage>
</organism>
<protein>
    <recommendedName>
        <fullName evidence="3">Activator of Hsp90 ATPase homolog 1-like protein</fullName>
    </recommendedName>
</protein>
<dbReference type="InterPro" id="IPR023393">
    <property type="entry name" value="START-like_dom_sf"/>
</dbReference>
<dbReference type="RefSeq" id="WP_078832641.1">
    <property type="nucleotide sequence ID" value="NZ_FUWH01000013.1"/>
</dbReference>
<dbReference type="STRING" id="413434.SAMN04488132_11321"/>
<dbReference type="SUPFAM" id="SSF55961">
    <property type="entry name" value="Bet v1-like"/>
    <property type="match status" value="1"/>
</dbReference>